<evidence type="ECO:0000313" key="9">
    <source>
        <dbReference type="Proteomes" id="UP000070598"/>
    </source>
</evidence>
<dbReference type="AlphaFoldDB" id="A0A132N323"/>
<sequence length="216" mass="24724">MGGSVNDRRRYTSPARREQARKTRRAILDAAHRLFAEKGYLATSVEDIAREAGVARPTVFTSVGVKSQILKEVIDLTLAGDDEPVPVRERPWFREALEEPDPHRMLRLHARNMRMMYARCADVYCAVESAAEADPDVGALWQAMQRWRLMGSRFVAESLAGKTRLRDGYDADTVADMLWSIATPMVYRKLVRERGWSPEQYERWLADLLCRALLPD</sequence>
<dbReference type="PROSITE" id="PS50977">
    <property type="entry name" value="HTH_TETR_2"/>
    <property type="match status" value="1"/>
</dbReference>
<dbReference type="InterPro" id="IPR050109">
    <property type="entry name" value="HTH-type_TetR-like_transc_reg"/>
</dbReference>
<dbReference type="RefSeq" id="WP_067069384.1">
    <property type="nucleotide sequence ID" value="NZ_JYIJ01000015.1"/>
</dbReference>
<dbReference type="PANTHER" id="PTHR30055:SF234">
    <property type="entry name" value="HTH-TYPE TRANSCRIPTIONAL REGULATOR BETI"/>
    <property type="match status" value="1"/>
</dbReference>
<evidence type="ECO:0000256" key="3">
    <source>
        <dbReference type="ARBA" id="ARBA00023163"/>
    </source>
</evidence>
<dbReference type="GO" id="GO:0000976">
    <property type="term" value="F:transcription cis-regulatory region binding"/>
    <property type="evidence" value="ECO:0007669"/>
    <property type="project" value="TreeGrafter"/>
</dbReference>
<feature type="DNA-binding region" description="H-T-H motif" evidence="4">
    <location>
        <begin position="44"/>
        <end position="63"/>
    </location>
</feature>
<proteinExistence type="predicted"/>
<dbReference type="PATRIC" id="fig|1469144.8.peg.3744"/>
<keyword evidence="3" id="KW-0804">Transcription</keyword>
<dbReference type="Proteomes" id="UP000070598">
    <property type="component" value="Unassembled WGS sequence"/>
</dbReference>
<dbReference type="PRINTS" id="PR00455">
    <property type="entry name" value="HTHTETR"/>
</dbReference>
<organism evidence="7 10">
    <name type="scientific">Carbonactinospora thermoautotrophica</name>
    <dbReference type="NCBI Taxonomy" id="1469144"/>
    <lineage>
        <taxon>Bacteria</taxon>
        <taxon>Bacillati</taxon>
        <taxon>Actinomycetota</taxon>
        <taxon>Actinomycetes</taxon>
        <taxon>Kitasatosporales</taxon>
        <taxon>Carbonactinosporaceae</taxon>
        <taxon>Carbonactinospora</taxon>
    </lineage>
</organism>
<dbReference type="InterPro" id="IPR009057">
    <property type="entry name" value="Homeodomain-like_sf"/>
</dbReference>
<dbReference type="SUPFAM" id="SSF48498">
    <property type="entry name" value="Tetracyclin repressor-like, C-terminal domain"/>
    <property type="match status" value="1"/>
</dbReference>
<evidence type="ECO:0000256" key="5">
    <source>
        <dbReference type="SAM" id="MobiDB-lite"/>
    </source>
</evidence>
<dbReference type="Proteomes" id="UP000070659">
    <property type="component" value="Unassembled WGS sequence"/>
</dbReference>
<dbReference type="Gene3D" id="1.10.357.10">
    <property type="entry name" value="Tetracycline Repressor, domain 2"/>
    <property type="match status" value="1"/>
</dbReference>
<feature type="region of interest" description="Disordered" evidence="5">
    <location>
        <begin position="1"/>
        <end position="21"/>
    </location>
</feature>
<evidence type="ECO:0000256" key="4">
    <source>
        <dbReference type="PROSITE-ProRule" id="PRU00335"/>
    </source>
</evidence>
<gene>
    <name evidence="7" type="ORF">TH66_06930</name>
    <name evidence="8" type="ORF">TR74_24105</name>
</gene>
<evidence type="ECO:0000313" key="7">
    <source>
        <dbReference type="EMBL" id="KWX04340.1"/>
    </source>
</evidence>
<dbReference type="GO" id="GO:0003700">
    <property type="term" value="F:DNA-binding transcription factor activity"/>
    <property type="evidence" value="ECO:0007669"/>
    <property type="project" value="TreeGrafter"/>
</dbReference>
<protein>
    <recommendedName>
        <fullName evidence="6">HTH tetR-type domain-containing protein</fullName>
    </recommendedName>
</protein>
<evidence type="ECO:0000313" key="10">
    <source>
        <dbReference type="Proteomes" id="UP000070659"/>
    </source>
</evidence>
<dbReference type="SUPFAM" id="SSF46689">
    <property type="entry name" value="Homeodomain-like"/>
    <property type="match status" value="1"/>
</dbReference>
<dbReference type="Pfam" id="PF00440">
    <property type="entry name" value="TetR_N"/>
    <property type="match status" value="1"/>
</dbReference>
<dbReference type="EMBL" id="JYIK01001121">
    <property type="protein sequence ID" value="KWX04929.1"/>
    <property type="molecule type" value="Genomic_DNA"/>
</dbReference>
<accession>A0A132N323</accession>
<dbReference type="InterPro" id="IPR001647">
    <property type="entry name" value="HTH_TetR"/>
</dbReference>
<evidence type="ECO:0000313" key="8">
    <source>
        <dbReference type="EMBL" id="KWX04929.1"/>
    </source>
</evidence>
<comment type="caution">
    <text evidence="7">The sequence shown here is derived from an EMBL/GenBank/DDBJ whole genome shotgun (WGS) entry which is preliminary data.</text>
</comment>
<keyword evidence="2 4" id="KW-0238">DNA-binding</keyword>
<keyword evidence="1" id="KW-0805">Transcription regulation</keyword>
<dbReference type="EMBL" id="JYIJ01000015">
    <property type="protein sequence ID" value="KWX04340.1"/>
    <property type="molecule type" value="Genomic_DNA"/>
</dbReference>
<feature type="domain" description="HTH tetR-type" evidence="6">
    <location>
        <begin position="21"/>
        <end position="81"/>
    </location>
</feature>
<evidence type="ECO:0000259" key="6">
    <source>
        <dbReference type="PROSITE" id="PS50977"/>
    </source>
</evidence>
<reference evidence="7 10" key="2">
    <citation type="submission" date="2015-02" db="EMBL/GenBank/DDBJ databases">
        <title>Physiological reanalysis, assessment of diazotrophy, and genome sequences of multiple isolates of Streptomyces thermoautotrophicus.</title>
        <authorList>
            <person name="MacKellar D.C."/>
            <person name="Lieber L."/>
            <person name="Norman J."/>
            <person name="Bolger A."/>
            <person name="Tobin C."/>
            <person name="Murray J.W."/>
            <person name="Prell J."/>
        </authorList>
    </citation>
    <scope>NUCLEOTIDE SEQUENCE [LARGE SCALE GENOMIC DNA]</scope>
    <source>
        <strain evidence="7 10">UBT1</strain>
    </source>
</reference>
<dbReference type="PANTHER" id="PTHR30055">
    <property type="entry name" value="HTH-TYPE TRANSCRIPTIONAL REGULATOR RUTR"/>
    <property type="match status" value="1"/>
</dbReference>
<reference evidence="9" key="1">
    <citation type="submission" date="2015-02" db="EMBL/GenBank/DDBJ databases">
        <title>Physiological reanalysis, assessment of diazotrophy, and genome sequences of multiple isolates of Streptomyces thermoautotrophicus.</title>
        <authorList>
            <person name="MacKellar D.C."/>
            <person name="Lieber L."/>
            <person name="Norman J."/>
            <person name="Bolger A."/>
            <person name="Tobin C."/>
            <person name="Murray J.W."/>
            <person name="Friesen M."/>
            <person name="Prell J."/>
        </authorList>
    </citation>
    <scope>NUCLEOTIDE SEQUENCE [LARGE SCALE GENOMIC DNA]</scope>
    <source>
        <strain evidence="9">UBT1</strain>
    </source>
</reference>
<evidence type="ECO:0000256" key="2">
    <source>
        <dbReference type="ARBA" id="ARBA00023125"/>
    </source>
</evidence>
<name>A0A132N323_9ACTN</name>
<dbReference type="Gene3D" id="1.10.10.60">
    <property type="entry name" value="Homeodomain-like"/>
    <property type="match status" value="1"/>
</dbReference>
<evidence type="ECO:0000256" key="1">
    <source>
        <dbReference type="ARBA" id="ARBA00023015"/>
    </source>
</evidence>
<dbReference type="InterPro" id="IPR036271">
    <property type="entry name" value="Tet_transcr_reg_TetR-rel_C_sf"/>
</dbReference>